<proteinExistence type="predicted"/>
<feature type="domain" description="Citrate transporter-like" evidence="8">
    <location>
        <begin position="17"/>
        <end position="300"/>
    </location>
</feature>
<evidence type="ECO:0000256" key="6">
    <source>
        <dbReference type="ARBA" id="ARBA00023136"/>
    </source>
</evidence>
<feature type="transmembrane region" description="Helical" evidence="7">
    <location>
        <begin position="242"/>
        <end position="259"/>
    </location>
</feature>
<keyword evidence="3" id="KW-1003">Cell membrane</keyword>
<accession>A0A0F4L990</accession>
<protein>
    <submittedName>
        <fullName evidence="9">Di-and tricarboxylate transporter</fullName>
    </submittedName>
</protein>
<dbReference type="PANTHER" id="PTHR43302:SF5">
    <property type="entry name" value="TRANSPORTER ARSB-RELATED"/>
    <property type="match status" value="1"/>
</dbReference>
<evidence type="ECO:0000256" key="5">
    <source>
        <dbReference type="ARBA" id="ARBA00022989"/>
    </source>
</evidence>
<sequence>MKAVNKIIKQQKIMWATLLILFLVCVICRTLPKISDVNWQTILSLFSLMLVTQYLINIKALDYLSQKIINLAHTHRQVTQLLVLLAGFLAMFLTNDVAILSLIPLFLVIHKQVHGPFTFPLALITIAANLGSALAPFGNPQNLYLYNHYQLSTANFFKISLPLFLISFVLILLTTFVIPATPLPVLKQTDYEVKPISLIIAFALLIVTLAGVLHFVPLIYTTIAVVAVILITNRFVFTQVDYGTLITFIGFFLIVGILGRQKFIITLVTQLLKQSFFITYLTGILLSQVISNVPATFLITRFSTDITAIFLGVNVGGLGTPLASFANLLALKQAHVHSRQVLLGFLTINFIFLIVLATIIFLLLPQLIKLSSF</sequence>
<evidence type="ECO:0000256" key="7">
    <source>
        <dbReference type="SAM" id="Phobius"/>
    </source>
</evidence>
<dbReference type="HOGENOM" id="CLU_063025_0_0_9"/>
<dbReference type="PANTHER" id="PTHR43302">
    <property type="entry name" value="TRANSPORTER ARSB-RELATED"/>
    <property type="match status" value="1"/>
</dbReference>
<feature type="transmembrane region" description="Helical" evidence="7">
    <location>
        <begin position="81"/>
        <end position="107"/>
    </location>
</feature>
<dbReference type="STRING" id="1218493.JF76_18500"/>
<evidence type="ECO:0000256" key="2">
    <source>
        <dbReference type="ARBA" id="ARBA00022448"/>
    </source>
</evidence>
<keyword evidence="6 7" id="KW-0472">Membrane</keyword>
<feature type="transmembrane region" description="Helical" evidence="7">
    <location>
        <begin position="159"/>
        <end position="181"/>
    </location>
</feature>
<comment type="subcellular location">
    <subcellularLocation>
        <location evidence="1">Cell membrane</location>
        <topology evidence="1">Multi-pass membrane protein</topology>
    </subcellularLocation>
</comment>
<reference evidence="9 10" key="1">
    <citation type="submission" date="2014-12" db="EMBL/GenBank/DDBJ databases">
        <title>Comparative genomics of the lactic acid bacteria isolated from the honey bee gut.</title>
        <authorList>
            <person name="Ellegaard K.M."/>
            <person name="Tamarit D."/>
            <person name="Javelind E."/>
            <person name="Olofsson T."/>
            <person name="Andersson S.G."/>
            <person name="Vasquez A."/>
        </authorList>
    </citation>
    <scope>NUCLEOTIDE SEQUENCE [LARGE SCALE GENOMIC DNA]</scope>
    <source>
        <strain evidence="9 10">Biut2</strain>
    </source>
</reference>
<dbReference type="Proteomes" id="UP000033533">
    <property type="component" value="Unassembled WGS sequence"/>
</dbReference>
<feature type="transmembrane region" description="Helical" evidence="7">
    <location>
        <begin position="280"/>
        <end position="300"/>
    </location>
</feature>
<feature type="transmembrane region" description="Helical" evidence="7">
    <location>
        <begin position="42"/>
        <end position="61"/>
    </location>
</feature>
<dbReference type="Pfam" id="PF03600">
    <property type="entry name" value="CitMHS"/>
    <property type="match status" value="1"/>
</dbReference>
<evidence type="ECO:0000256" key="1">
    <source>
        <dbReference type="ARBA" id="ARBA00004651"/>
    </source>
</evidence>
<evidence type="ECO:0000256" key="4">
    <source>
        <dbReference type="ARBA" id="ARBA00022692"/>
    </source>
</evidence>
<keyword evidence="2" id="KW-0813">Transport</keyword>
<dbReference type="AlphaFoldDB" id="A0A0F4L990"/>
<dbReference type="GO" id="GO:0005886">
    <property type="term" value="C:plasma membrane"/>
    <property type="evidence" value="ECO:0007669"/>
    <property type="project" value="UniProtKB-SubCell"/>
</dbReference>
<feature type="transmembrane region" description="Helical" evidence="7">
    <location>
        <begin position="306"/>
        <end position="329"/>
    </location>
</feature>
<evidence type="ECO:0000313" key="10">
    <source>
        <dbReference type="Proteomes" id="UP000033533"/>
    </source>
</evidence>
<evidence type="ECO:0000256" key="3">
    <source>
        <dbReference type="ARBA" id="ARBA00022475"/>
    </source>
</evidence>
<dbReference type="OrthoDB" id="3177666at2"/>
<feature type="transmembrane region" description="Helical" evidence="7">
    <location>
        <begin position="193"/>
        <end position="213"/>
    </location>
</feature>
<comment type="caution">
    <text evidence="9">The sequence shown here is derived from an EMBL/GenBank/DDBJ whole genome shotgun (WGS) entry which is preliminary data.</text>
</comment>
<name>A0A0F4L990_9LACO</name>
<dbReference type="InterPro" id="IPR004680">
    <property type="entry name" value="Cit_transptr-like_dom"/>
</dbReference>
<feature type="transmembrane region" description="Helical" evidence="7">
    <location>
        <begin position="119"/>
        <end position="138"/>
    </location>
</feature>
<organism evidence="9 10">
    <name type="scientific">Lactobacillus kullabergensis</name>
    <dbReference type="NCBI Taxonomy" id="1218493"/>
    <lineage>
        <taxon>Bacteria</taxon>
        <taxon>Bacillati</taxon>
        <taxon>Bacillota</taxon>
        <taxon>Bacilli</taxon>
        <taxon>Lactobacillales</taxon>
        <taxon>Lactobacillaceae</taxon>
        <taxon>Lactobacillus</taxon>
    </lineage>
</organism>
<gene>
    <name evidence="9" type="ORF">JF76_18500</name>
</gene>
<feature type="transmembrane region" description="Helical" evidence="7">
    <location>
        <begin position="341"/>
        <end position="364"/>
    </location>
</feature>
<evidence type="ECO:0000259" key="8">
    <source>
        <dbReference type="Pfam" id="PF03600"/>
    </source>
</evidence>
<dbReference type="GO" id="GO:0055085">
    <property type="term" value="P:transmembrane transport"/>
    <property type="evidence" value="ECO:0007669"/>
    <property type="project" value="InterPro"/>
</dbReference>
<dbReference type="RefSeq" id="WP_045928796.1">
    <property type="nucleotide sequence ID" value="NZ_JBHSZS010000027.1"/>
</dbReference>
<dbReference type="EMBL" id="JXBY01000029">
    <property type="protein sequence ID" value="KJY54141.1"/>
    <property type="molecule type" value="Genomic_DNA"/>
</dbReference>
<keyword evidence="4 7" id="KW-0812">Transmembrane</keyword>
<evidence type="ECO:0000313" key="9">
    <source>
        <dbReference type="EMBL" id="KJY54141.1"/>
    </source>
</evidence>
<feature type="transmembrane region" description="Helical" evidence="7">
    <location>
        <begin position="218"/>
        <end position="236"/>
    </location>
</feature>
<keyword evidence="5 7" id="KW-1133">Transmembrane helix</keyword>
<dbReference type="PATRIC" id="fig|1218493.3.peg.1939"/>